<evidence type="ECO:0000256" key="1">
    <source>
        <dbReference type="SAM" id="MobiDB-lite"/>
    </source>
</evidence>
<feature type="compositionally biased region" description="Polar residues" evidence="1">
    <location>
        <begin position="751"/>
        <end position="763"/>
    </location>
</feature>
<feature type="compositionally biased region" description="Low complexity" evidence="1">
    <location>
        <begin position="280"/>
        <end position="308"/>
    </location>
</feature>
<feature type="region of interest" description="Disordered" evidence="1">
    <location>
        <begin position="483"/>
        <end position="509"/>
    </location>
</feature>
<feature type="region of interest" description="Disordered" evidence="1">
    <location>
        <begin position="22"/>
        <end position="265"/>
    </location>
</feature>
<protein>
    <submittedName>
        <fullName evidence="2">Uncharacterized protein</fullName>
    </submittedName>
</protein>
<feature type="region of interest" description="Disordered" evidence="1">
    <location>
        <begin position="613"/>
        <end position="767"/>
    </location>
</feature>
<dbReference type="AlphaFoldDB" id="A0A226E2J3"/>
<feature type="compositionally biased region" description="Acidic residues" evidence="1">
    <location>
        <begin position="237"/>
        <end position="256"/>
    </location>
</feature>
<sequence>MGRRSVLQGIWKKLSFSSTENDTDFVFTGGSNADEFEMSGTTYRDKDLDNSSGSDFSIPRPKLKIINPPLNITPQIKIKPNPGKRRAPSPPKLKNVSIPIPPPLPPPQLLLSPPPPPIPPPPPRVIRSGNTRETIFTRQAIISSSSREYNSIRNPTLSSSSESSPCDEGFSTDSLLSPKTEKVKNSDNYSPQFSGNNKSKTKNRRHYRSKKSGSKTGPKITTEDVMISDKMSKNQDEDNNDTEFELDPLEERDDYDDWNRKNSAGILNNDTRKCRKYSLWRSNHSSSSSTSSPMTTSTSASSECGSSSTDREINYPGSKKSTIFWSPRENKSFATVKRGLSLSRSNASLAASLINMQPLKTSDHDDPLKTSPVLHSFRARSLPQVHPDFDSDDDDSTSGCENPPTSLRRRSQRRLTFDPNTPTIFPPMSSSSTTRRCRRVNRNRFSTDWETLKKRSSSLTLNFGSNFSLSKYFQNPEGKVRNRKTEKCTCGNSSSSTSGFCDEEDDEENYFPPPRSKPWWWTSSSNLLKSFRLKKNKIAASETKLEVGPEVKKNRNFFASFSGTVSTKRKSKQAKDFKEVTLDLKSGMLKGTRDGKVICVLGGDDKLIPDKVKVKGRSKSRSKSGRDCDIDKNEGKQTSAKNGRKVGSIKNFNGLTSDNDGGDKCDKRDDEDEDKHGSIRPQCVKMEKKGSAEELRRRPTSTSLPVANRNSGSSTSSGEIGGGGSSGSRNSFLGRISNKDGGGWRRRGSKHSTSGGDSNNRDSFNVDGVGGQVYENVQPSITSWYQIVPRLFRVSNKTSYVCLNGVITYSPRFALQLSSPLSSSSRESQGAKLLNEVGQMAGHHIKKRVEHNKRY</sequence>
<reference evidence="2 3" key="1">
    <citation type="submission" date="2015-12" db="EMBL/GenBank/DDBJ databases">
        <title>The genome of Folsomia candida.</title>
        <authorList>
            <person name="Faddeeva A."/>
            <person name="Derks M.F."/>
            <person name="Anvar Y."/>
            <person name="Smit S."/>
            <person name="Van Straalen N."/>
            <person name="Roelofs D."/>
        </authorList>
    </citation>
    <scope>NUCLEOTIDE SEQUENCE [LARGE SCALE GENOMIC DNA]</scope>
    <source>
        <strain evidence="2 3">VU population</strain>
        <tissue evidence="2">Whole body</tissue>
    </source>
</reference>
<keyword evidence="3" id="KW-1185">Reference proteome</keyword>
<evidence type="ECO:0000313" key="3">
    <source>
        <dbReference type="Proteomes" id="UP000198287"/>
    </source>
</evidence>
<feature type="compositionally biased region" description="Polar residues" evidence="1">
    <location>
        <begin position="700"/>
        <end position="710"/>
    </location>
</feature>
<comment type="caution">
    <text evidence="2">The sequence shown here is derived from an EMBL/GenBank/DDBJ whole genome shotgun (WGS) entry which is preliminary data.</text>
</comment>
<feature type="compositionally biased region" description="Basic residues" evidence="1">
    <location>
        <begin position="199"/>
        <end position="213"/>
    </location>
</feature>
<dbReference type="EMBL" id="LNIX01000008">
    <property type="protein sequence ID" value="OXA50706.1"/>
    <property type="molecule type" value="Genomic_DNA"/>
</dbReference>
<feature type="compositionally biased region" description="Basic and acidic residues" evidence="1">
    <location>
        <begin position="685"/>
        <end position="697"/>
    </location>
</feature>
<evidence type="ECO:0000313" key="2">
    <source>
        <dbReference type="EMBL" id="OXA50706.1"/>
    </source>
</evidence>
<feature type="region of interest" description="Disordered" evidence="1">
    <location>
        <begin position="280"/>
        <end position="321"/>
    </location>
</feature>
<dbReference type="Proteomes" id="UP000198287">
    <property type="component" value="Unassembled WGS sequence"/>
</dbReference>
<dbReference type="OrthoDB" id="10047268at2759"/>
<feature type="compositionally biased region" description="Polar residues" evidence="1">
    <location>
        <begin position="128"/>
        <end position="157"/>
    </location>
</feature>
<name>A0A226E2J3_FOLCA</name>
<feature type="compositionally biased region" description="Basic and acidic residues" evidence="1">
    <location>
        <begin position="624"/>
        <end position="635"/>
    </location>
</feature>
<accession>A0A226E2J3</accession>
<organism evidence="2 3">
    <name type="scientific">Folsomia candida</name>
    <name type="common">Springtail</name>
    <dbReference type="NCBI Taxonomy" id="158441"/>
    <lineage>
        <taxon>Eukaryota</taxon>
        <taxon>Metazoa</taxon>
        <taxon>Ecdysozoa</taxon>
        <taxon>Arthropoda</taxon>
        <taxon>Hexapoda</taxon>
        <taxon>Collembola</taxon>
        <taxon>Entomobryomorpha</taxon>
        <taxon>Isotomoidea</taxon>
        <taxon>Isotomidae</taxon>
        <taxon>Proisotominae</taxon>
        <taxon>Folsomia</taxon>
    </lineage>
</organism>
<feature type="compositionally biased region" description="Basic residues" evidence="1">
    <location>
        <begin position="614"/>
        <end position="623"/>
    </location>
</feature>
<proteinExistence type="predicted"/>
<feature type="region of interest" description="Disordered" evidence="1">
    <location>
        <begin position="383"/>
        <end position="436"/>
    </location>
</feature>
<feature type="compositionally biased region" description="Polar residues" evidence="1">
    <location>
        <begin position="186"/>
        <end position="198"/>
    </location>
</feature>
<gene>
    <name evidence="2" type="ORF">Fcan01_14315</name>
</gene>
<feature type="compositionally biased region" description="Pro residues" evidence="1">
    <location>
        <begin position="99"/>
        <end position="124"/>
    </location>
</feature>